<feature type="region of interest" description="Disordered" evidence="1">
    <location>
        <begin position="144"/>
        <end position="182"/>
    </location>
</feature>
<dbReference type="Proteomes" id="UP000660745">
    <property type="component" value="Unassembled WGS sequence"/>
</dbReference>
<protein>
    <submittedName>
        <fullName evidence="2">Uncharacterized protein</fullName>
    </submittedName>
</protein>
<reference evidence="2" key="1">
    <citation type="journal article" date="2014" name="Int. J. Syst. Evol. Microbiol.">
        <title>Complete genome sequence of Corynebacterium casei LMG S-19264T (=DSM 44701T), isolated from a smear-ripened cheese.</title>
        <authorList>
            <consortium name="US DOE Joint Genome Institute (JGI-PGF)"/>
            <person name="Walter F."/>
            <person name="Albersmeier A."/>
            <person name="Kalinowski J."/>
            <person name="Ruckert C."/>
        </authorList>
    </citation>
    <scope>NUCLEOTIDE SEQUENCE</scope>
    <source>
        <strain evidence="2">CGMCC 4.7430</strain>
    </source>
</reference>
<organism evidence="2 3">
    <name type="scientific">Nonomuraea glycinis</name>
    <dbReference type="NCBI Taxonomy" id="2047744"/>
    <lineage>
        <taxon>Bacteria</taxon>
        <taxon>Bacillati</taxon>
        <taxon>Actinomycetota</taxon>
        <taxon>Actinomycetes</taxon>
        <taxon>Streptosporangiales</taxon>
        <taxon>Streptosporangiaceae</taxon>
        <taxon>Nonomuraea</taxon>
    </lineage>
</organism>
<comment type="caution">
    <text evidence="2">The sequence shown here is derived from an EMBL/GenBank/DDBJ whole genome shotgun (WGS) entry which is preliminary data.</text>
</comment>
<dbReference type="AlphaFoldDB" id="A0A918ACK6"/>
<dbReference type="EMBL" id="BMNK01000019">
    <property type="protein sequence ID" value="GGP15708.1"/>
    <property type="molecule type" value="Genomic_DNA"/>
</dbReference>
<gene>
    <name evidence="2" type="ORF">GCM10012278_76610</name>
</gene>
<reference evidence="2" key="2">
    <citation type="submission" date="2020-09" db="EMBL/GenBank/DDBJ databases">
        <authorList>
            <person name="Sun Q."/>
            <person name="Zhou Y."/>
        </authorList>
    </citation>
    <scope>NUCLEOTIDE SEQUENCE</scope>
    <source>
        <strain evidence="2">CGMCC 4.7430</strain>
    </source>
</reference>
<keyword evidence="3" id="KW-1185">Reference proteome</keyword>
<evidence type="ECO:0000313" key="3">
    <source>
        <dbReference type="Proteomes" id="UP000660745"/>
    </source>
</evidence>
<name>A0A918ACK6_9ACTN</name>
<evidence type="ECO:0000256" key="1">
    <source>
        <dbReference type="SAM" id="MobiDB-lite"/>
    </source>
</evidence>
<feature type="compositionally biased region" description="Basic and acidic residues" evidence="1">
    <location>
        <begin position="152"/>
        <end position="168"/>
    </location>
</feature>
<proteinExistence type="predicted"/>
<sequence>MEPFLSIALLVVVGARAYPATRGRRLDEPKLIRIEWLFLALTLGMNAWPYPPWAVAEFSLSRLLLHIPGPIVAAWFTHRPAEMAICPSGVTAGLLDATQLRVTVGHSFVSPLSADLRVTVVRRRCSRREHRPVDRECWRVSGHRAGLPSSDQARHPGRRDCHGSDRPWRRPQSGAVTRKIKKAASRIREAALEPVGDTGIEPVTSSV</sequence>
<evidence type="ECO:0000313" key="2">
    <source>
        <dbReference type="EMBL" id="GGP15708.1"/>
    </source>
</evidence>
<accession>A0A918ACK6</accession>